<dbReference type="InterPro" id="IPR043866">
    <property type="entry name" value="TTC3/DZIP3_dom"/>
</dbReference>
<evidence type="ECO:0000256" key="4">
    <source>
        <dbReference type="ARBA" id="ARBA00012483"/>
    </source>
</evidence>
<dbReference type="Proteomes" id="UP000606274">
    <property type="component" value="Unassembled WGS sequence"/>
</dbReference>
<dbReference type="SUPFAM" id="SSF57850">
    <property type="entry name" value="RING/U-box"/>
    <property type="match status" value="1"/>
</dbReference>
<keyword evidence="12" id="KW-0175">Coiled coil</keyword>
<feature type="domain" description="RING-type" evidence="14">
    <location>
        <begin position="1731"/>
        <end position="1771"/>
    </location>
</feature>
<dbReference type="OrthoDB" id="8062037at2759"/>
<dbReference type="InterPro" id="IPR056872">
    <property type="entry name" value="TTC3/DZIP3-like_helical"/>
</dbReference>
<dbReference type="SMART" id="SM00184">
    <property type="entry name" value="RING"/>
    <property type="match status" value="1"/>
</dbReference>
<evidence type="ECO:0000256" key="11">
    <source>
        <dbReference type="PROSITE-ProRule" id="PRU00339"/>
    </source>
</evidence>
<keyword evidence="6" id="KW-0808">Transferase</keyword>
<dbReference type="EMBL" id="JABFDY010000011">
    <property type="protein sequence ID" value="KAF7701206.1"/>
    <property type="molecule type" value="Genomic_DNA"/>
</dbReference>
<dbReference type="GO" id="GO:0008270">
    <property type="term" value="F:zinc ion binding"/>
    <property type="evidence" value="ECO:0007669"/>
    <property type="project" value="UniProtKB-KW"/>
</dbReference>
<evidence type="ECO:0000256" key="8">
    <source>
        <dbReference type="ARBA" id="ARBA00022771"/>
    </source>
</evidence>
<proteinExistence type="predicted"/>
<feature type="coiled-coil region" evidence="12">
    <location>
        <begin position="723"/>
        <end position="759"/>
    </location>
</feature>
<evidence type="ECO:0000256" key="12">
    <source>
        <dbReference type="SAM" id="Coils"/>
    </source>
</evidence>
<feature type="repeat" description="TPR" evidence="11">
    <location>
        <begin position="212"/>
        <end position="245"/>
    </location>
</feature>
<evidence type="ECO:0000313" key="15">
    <source>
        <dbReference type="EMBL" id="KAF7701206.1"/>
    </source>
</evidence>
<feature type="compositionally biased region" description="Basic and acidic residues" evidence="13">
    <location>
        <begin position="332"/>
        <end position="354"/>
    </location>
</feature>
<keyword evidence="5" id="KW-0963">Cytoplasm</keyword>
<dbReference type="GO" id="GO:0005737">
    <property type="term" value="C:cytoplasm"/>
    <property type="evidence" value="ECO:0007669"/>
    <property type="project" value="UniProtKB-SubCell"/>
</dbReference>
<dbReference type="PANTHER" id="PTHR17550">
    <property type="entry name" value="E3 UBIQUITIN-PROTEIN LIGASE TTC3"/>
    <property type="match status" value="1"/>
</dbReference>
<evidence type="ECO:0000256" key="7">
    <source>
        <dbReference type="ARBA" id="ARBA00022723"/>
    </source>
</evidence>
<dbReference type="Pfam" id="PF24812">
    <property type="entry name" value="WHD_TTC3"/>
    <property type="match status" value="1"/>
</dbReference>
<evidence type="ECO:0000256" key="10">
    <source>
        <dbReference type="PROSITE-ProRule" id="PRU00175"/>
    </source>
</evidence>
<evidence type="ECO:0000259" key="14">
    <source>
        <dbReference type="PROSITE" id="PS50089"/>
    </source>
</evidence>
<keyword evidence="7" id="KW-0479">Metal-binding</keyword>
<accession>A0A8T0B8Z1</accession>
<evidence type="ECO:0000256" key="1">
    <source>
        <dbReference type="ARBA" id="ARBA00000900"/>
    </source>
</evidence>
<dbReference type="CDD" id="cd16481">
    <property type="entry name" value="RING-H2_TTC3"/>
    <property type="match status" value="1"/>
</dbReference>
<dbReference type="PANTHER" id="PTHR17550:SF8">
    <property type="entry name" value="RING-TYPE E3 UBIQUITIN TRANSFERASE"/>
    <property type="match status" value="1"/>
</dbReference>
<evidence type="ECO:0000256" key="6">
    <source>
        <dbReference type="ARBA" id="ARBA00022679"/>
    </source>
</evidence>
<dbReference type="InterPro" id="IPR011990">
    <property type="entry name" value="TPR-like_helical_dom_sf"/>
</dbReference>
<feature type="compositionally biased region" description="Basic and acidic residues" evidence="13">
    <location>
        <begin position="410"/>
        <end position="419"/>
    </location>
</feature>
<keyword evidence="11" id="KW-0802">TPR repeat</keyword>
<evidence type="ECO:0000313" key="16">
    <source>
        <dbReference type="Proteomes" id="UP000606274"/>
    </source>
</evidence>
<dbReference type="Gene3D" id="3.30.40.10">
    <property type="entry name" value="Zinc/RING finger domain, C3HC4 (zinc finger)"/>
    <property type="match status" value="1"/>
</dbReference>
<dbReference type="Pfam" id="PF24905">
    <property type="entry name" value="TTC3_9th"/>
    <property type="match status" value="1"/>
</dbReference>
<evidence type="ECO:0000256" key="9">
    <source>
        <dbReference type="ARBA" id="ARBA00022833"/>
    </source>
</evidence>
<dbReference type="Pfam" id="PF19179">
    <property type="entry name" value="TTC3_DZIP3_dom"/>
    <property type="match status" value="1"/>
</dbReference>
<reference evidence="15" key="1">
    <citation type="submission" date="2020-08" db="EMBL/GenBank/DDBJ databases">
        <title>Chromosome-level assembly of Southern catfish (Silurus meridionalis) provides insights into visual adaptation to the nocturnal and benthic lifestyles.</title>
        <authorList>
            <person name="Zhang Y."/>
            <person name="Wang D."/>
            <person name="Peng Z."/>
        </authorList>
    </citation>
    <scope>NUCLEOTIDE SEQUENCE</scope>
    <source>
        <strain evidence="15">SWU-2019-XX</strain>
        <tissue evidence="15">Muscle</tissue>
    </source>
</reference>
<dbReference type="InterPro" id="IPR056871">
    <property type="entry name" value="WH_TTC3"/>
</dbReference>
<dbReference type="InterPro" id="IPR056870">
    <property type="entry name" value="TTC3/DZIP3/RBM44-like_helical"/>
</dbReference>
<feature type="compositionally biased region" description="Basic and acidic residues" evidence="13">
    <location>
        <begin position="379"/>
        <end position="394"/>
    </location>
</feature>
<dbReference type="SUPFAM" id="SSF48452">
    <property type="entry name" value="TPR-like"/>
    <property type="match status" value="1"/>
</dbReference>
<evidence type="ECO:0000256" key="2">
    <source>
        <dbReference type="ARBA" id="ARBA00004496"/>
    </source>
</evidence>
<feature type="coiled-coil region" evidence="12">
    <location>
        <begin position="1347"/>
        <end position="1420"/>
    </location>
</feature>
<feature type="coiled-coil region" evidence="12">
    <location>
        <begin position="1484"/>
        <end position="1511"/>
    </location>
</feature>
<dbReference type="InterPro" id="IPR019734">
    <property type="entry name" value="TPR_rpt"/>
</dbReference>
<dbReference type="PROSITE" id="PS50005">
    <property type="entry name" value="TPR"/>
    <property type="match status" value="1"/>
</dbReference>
<dbReference type="InterPro" id="IPR001841">
    <property type="entry name" value="Znf_RING"/>
</dbReference>
<keyword evidence="16" id="KW-1185">Reference proteome</keyword>
<dbReference type="Pfam" id="PF24525">
    <property type="entry name" value="TTC3"/>
    <property type="match status" value="1"/>
</dbReference>
<keyword evidence="9" id="KW-0862">Zinc</keyword>
<comment type="pathway">
    <text evidence="3">Protein modification; protein ubiquitination.</text>
</comment>
<feature type="region of interest" description="Disordered" evidence="13">
    <location>
        <begin position="1670"/>
        <end position="1722"/>
    </location>
</feature>
<evidence type="ECO:0000256" key="5">
    <source>
        <dbReference type="ARBA" id="ARBA00022490"/>
    </source>
</evidence>
<keyword evidence="8 10" id="KW-0863">Zinc-finger</keyword>
<sequence length="1799" mass="206973">MFESEDSDFEEGPDVVRHKTTIVNHGMFPLIHMDQSDDMYERWSRIKPELRREAGHLMHISMFWWHILYRQQDNHSTTAWAVDMGFLDSNVSNDLSLKKLQKIEILELILDTVEKSLAGTDPERRARELIMISMSLRMEDDGLMRAVSWLSESGPPGLSRKILQLGSKHIRLQVLEFVFSEYSRFIQVMSCSKNRMFKELSLDPEPWCLQKSEEMKNKGNDQFQKRKYDVALKWYTKAIKYHPNNHILYGNRALCFIRCEKYLKAMADGKRAILLQRDWAKGHYRFCDALFFYGAKDKAVESNITAQSYCSADPEGMRDLQQQYSRFMMEISESRTEGKQKKTEAKKGSSKRPETSCGIDPTSQHVDPDKAPEAAHNSDSAENKQKAEDTKQEEPSGTTLTDPQIEDNFEEPKSDMGDRKMKKAVSSIPEKQSVKNKQPPAAEKPQSISISSEVCGKTQFCAAVRDAHTALSDQRCRNAEQSFSEALRILGTTGTKDLGVSELDRTLLVYGYATALIEIGQPEELAEAQRQFEKLSTSANRTFQSLVHYGLGKVFLKENKFSNAKDEFWKAILMVQRQIMPGKLTWPTTKVTVKETCPDYLKERLEWYIETCKFPPKPDAVCRHCLGQAIIYFTDPDFKGFIRLSCCQRCKVEYHMNCWKKFKSASFSDKSEKDFLQNLCFTPDCTGTICHIVIFDSTGLIKCEFKSPISKSKIPGVRVKQKCTSLKKLKSKEERKLRRKQERMAISLTQNEMNNLKIEDETEKETDKASFKDCVVYGDRVLHQIDKNRDLFNDERHNFSSMQESLRPWIKLDEDKGHENILKDRVEPKVLREIVDLLLERKNRVWARLFLHDLSSCQDVKPKVHEWAQQLNNAGLKAAEKFISQFGDELEKLDFSSLLEFPPLRDIFHNKDFTVEYLRQATPQDKRLFIWTLEEYRDHYPSCLTILDDYFEMDSICLVLKKTEKDDHLSSVYKSKNKNRKKKQKEPKSVLLLSGIKRDEEEDFFTEEDSLVLLDSDDPFSVPVYLREQVAEFEGQYVNSRYFNHYKRFIDNDPDPTQETLYDYFAQILEEHGPLEVSDPLLVGQLQHFPPEAQQKIEAAGGLKHFLQGSLRFVMFNNSVGLTSHSVCFQHNMDEDASISDNFPFNNCSMDISKAKGSCHLNPSAKEFLPQSNHSSLVDCESYDLATCPDLPNPYVMVSPDFSYGFGPHVEPGTVKLGVQESQYHDDFVNVPLFEAFSSDASYINFNEDSSSPKCKTVSVQTHSGNRDTRDDVAINTEPYEQFEKNRGDMTQTEKINIKFEKRIQMMRENLNALQNKTKESYSVLDDEVKEINHHIEISNKELTLFQQKLEDEVRKDQQEKRDHQEKLKSLKGEIKELVDFQDSFSKLIQEKNMEYQEELEQLFAKSNQWAAEKMSLEDEIKKHRDLCAKASGRSLAGQVSILKNRREHGLRGLRKYLSGGKAILKHLTERSHTYPPTSLSSIIEAWKLSIQEVEEKIIRTERQYEEQLELVKKGTSLSSLPAFDIPSPPAPPCVPAFLHPLSNQHSVLQQLPLHHAQPHTTYGVQQHPARPQTHMAVNTHHAVHTPPAASEVVAASAPSSVSAPAQPPQPLIVFERIVDRLSAMFPHYSRSVLTKFIQEVRSMNGGTLSMLKYEELINRAAQLILDHQEHSQERMNLPSRDVPRVRDSPAPSPSPSIDRASATPPPAHVWKSVSSPQRKTSRALNMEDPCIICHEDMTPEDMCVLECRHSFHRECIKSWLKEQSTCPTCREHALLPEDFPMLPGRHRRGHMHAASFLY</sequence>
<dbReference type="PROSITE" id="PS50089">
    <property type="entry name" value="ZF_RING_2"/>
    <property type="match status" value="1"/>
</dbReference>
<organism evidence="15 16">
    <name type="scientific">Silurus meridionalis</name>
    <name type="common">Southern catfish</name>
    <name type="synonym">Silurus soldatovi meridionalis</name>
    <dbReference type="NCBI Taxonomy" id="175797"/>
    <lineage>
        <taxon>Eukaryota</taxon>
        <taxon>Metazoa</taxon>
        <taxon>Chordata</taxon>
        <taxon>Craniata</taxon>
        <taxon>Vertebrata</taxon>
        <taxon>Euteleostomi</taxon>
        <taxon>Actinopterygii</taxon>
        <taxon>Neopterygii</taxon>
        <taxon>Teleostei</taxon>
        <taxon>Ostariophysi</taxon>
        <taxon>Siluriformes</taxon>
        <taxon>Siluridae</taxon>
        <taxon>Silurus</taxon>
    </lineage>
</organism>
<feature type="region of interest" description="Disordered" evidence="13">
    <location>
        <begin position="331"/>
        <end position="448"/>
    </location>
</feature>
<protein>
    <recommendedName>
        <fullName evidence="4">RING-type E3 ubiquitin transferase</fullName>
        <ecNumber evidence="4">2.3.2.27</ecNumber>
    </recommendedName>
</protein>
<comment type="catalytic activity">
    <reaction evidence="1">
        <text>S-ubiquitinyl-[E2 ubiquitin-conjugating enzyme]-L-cysteine + [acceptor protein]-L-lysine = [E2 ubiquitin-conjugating enzyme]-L-cysteine + N(6)-ubiquitinyl-[acceptor protein]-L-lysine.</text>
        <dbReference type="EC" id="2.3.2.27"/>
    </reaction>
</comment>
<name>A0A8T0B8Z1_SILME</name>
<dbReference type="EC" id="2.3.2.27" evidence="4"/>
<comment type="caution">
    <text evidence="15">The sequence shown here is derived from an EMBL/GenBank/DDBJ whole genome shotgun (WGS) entry which is preliminary data.</text>
</comment>
<dbReference type="Gene3D" id="1.25.40.10">
    <property type="entry name" value="Tetratricopeptide repeat domain"/>
    <property type="match status" value="1"/>
</dbReference>
<dbReference type="SMART" id="SM00028">
    <property type="entry name" value="TPR"/>
    <property type="match status" value="3"/>
</dbReference>
<evidence type="ECO:0000256" key="3">
    <source>
        <dbReference type="ARBA" id="ARBA00004906"/>
    </source>
</evidence>
<dbReference type="GO" id="GO:0061630">
    <property type="term" value="F:ubiquitin protein ligase activity"/>
    <property type="evidence" value="ECO:0007669"/>
    <property type="project" value="UniProtKB-EC"/>
</dbReference>
<comment type="subcellular location">
    <subcellularLocation>
        <location evidence="2">Cytoplasm</location>
    </subcellularLocation>
</comment>
<dbReference type="InterPro" id="IPR013083">
    <property type="entry name" value="Znf_RING/FYVE/PHD"/>
</dbReference>
<dbReference type="Pfam" id="PF13639">
    <property type="entry name" value="zf-RING_2"/>
    <property type="match status" value="1"/>
</dbReference>
<evidence type="ECO:0000256" key="13">
    <source>
        <dbReference type="SAM" id="MobiDB-lite"/>
    </source>
</evidence>
<gene>
    <name evidence="15" type="ORF">HF521_002371</name>
</gene>